<comment type="caution">
    <text evidence="3">The sequence shown here is derived from an EMBL/GenBank/DDBJ whole genome shotgun (WGS) entry which is preliminary data.</text>
</comment>
<feature type="domain" description="Glycosyl-hydrolase family 116 catalytic region" evidence="1">
    <location>
        <begin position="510"/>
        <end position="780"/>
    </location>
</feature>
<keyword evidence="4" id="KW-1185">Reference proteome</keyword>
<dbReference type="InterPro" id="IPR012341">
    <property type="entry name" value="6hp_glycosidase-like_sf"/>
</dbReference>
<dbReference type="RefSeq" id="WP_223409248.1">
    <property type="nucleotide sequence ID" value="NZ_JAGSHT010000019.1"/>
</dbReference>
<accession>A0ABS7SFD3</accession>
<proteinExistence type="predicted"/>
<dbReference type="PANTHER" id="PTHR12654:SF4">
    <property type="entry name" value="PB1 DOMAIN-CONTAINING PROTEIN"/>
    <property type="match status" value="1"/>
</dbReference>
<dbReference type="Pfam" id="PF12215">
    <property type="entry name" value="Glyco_hydr_116N"/>
    <property type="match status" value="1"/>
</dbReference>
<dbReference type="EMBL" id="JAGSHT010000019">
    <property type="protein sequence ID" value="MBZ2198430.1"/>
    <property type="molecule type" value="Genomic_DNA"/>
</dbReference>
<feature type="domain" description="Glycosyl-hydrolase family 116 N-terminal" evidence="2">
    <location>
        <begin position="27"/>
        <end position="376"/>
    </location>
</feature>
<evidence type="ECO:0008006" key="5">
    <source>
        <dbReference type="Google" id="ProtNLM"/>
    </source>
</evidence>
<dbReference type="InterPro" id="IPR024462">
    <property type="entry name" value="GH116_N"/>
</dbReference>
<dbReference type="SUPFAM" id="SSF48208">
    <property type="entry name" value="Six-hairpin glycosidases"/>
    <property type="match status" value="1"/>
</dbReference>
<evidence type="ECO:0000259" key="2">
    <source>
        <dbReference type="Pfam" id="PF12215"/>
    </source>
</evidence>
<dbReference type="Gene3D" id="1.50.10.10">
    <property type="match status" value="1"/>
</dbReference>
<organism evidence="3 4">
    <name type="scientific">Occultella gossypii</name>
    <dbReference type="NCBI Taxonomy" id="2800820"/>
    <lineage>
        <taxon>Bacteria</taxon>
        <taxon>Bacillati</taxon>
        <taxon>Actinomycetota</taxon>
        <taxon>Actinomycetes</taxon>
        <taxon>Micrococcales</taxon>
        <taxon>Ruaniaceae</taxon>
        <taxon>Occultella</taxon>
    </lineage>
</organism>
<dbReference type="PANTHER" id="PTHR12654">
    <property type="entry name" value="BILE ACID BETA-GLUCOSIDASE-RELATED"/>
    <property type="match status" value="1"/>
</dbReference>
<gene>
    <name evidence="3" type="ORF">KCQ71_19925</name>
</gene>
<evidence type="ECO:0000259" key="1">
    <source>
        <dbReference type="Pfam" id="PF04685"/>
    </source>
</evidence>
<evidence type="ECO:0000313" key="3">
    <source>
        <dbReference type="EMBL" id="MBZ2198430.1"/>
    </source>
</evidence>
<dbReference type="InterPro" id="IPR052566">
    <property type="entry name" value="Non-lysos_glucosylceramidase"/>
</dbReference>
<sequence>MTDSRPTTEATSAVARSIDHTQGRHVAMPLGGIGTGNLAIGADGGLRQWQLHNIGNHRGDLPYSFFAVRIAQWEPPFNAVRVLQAPPADPATTRTPMVSDDEVPQWQRDLLAEVDGVQGTTFTGTYPFGRVDYHDEELPVRISLEAFTPMVPLDLERSSLPTAMFTFTITNTDVTPVHGWLGGAVQNAVGSDGTLAPDGVRAPGYGGNTNRIRRRDGWTDLILENHTLAPEDPGAGQMVLTADAPYTSALPQWTHPRQFLDFLRARHPFGAQDWAHLPPTIADPQPSGSWAASGASPEGSTWNGGLAAQFSVEPGESVTVRFALTWHFPNRYMNFVQFGGIRPEWGPTRFWLGNHYTTVHPDAEAVATRVRSDWAELEADSRAWTTMLRGTALASDAVEHLAAQAAIVRSPTFFRTADGHFFGFEGVQGASTTMWGGAVGGSCPLNCTHVYNYAQGIARLFPQIERDMRECEFDVMQAPEGFIPHRVISPTYLPQLWDRVIGGPEEPALDGMLGTVLKTYREVRGGAGQEWLERYWPNVERLVEYVAAKWDAGGTGMLHGIQPSTHDIDLAGLNPFMGTLWLAALRAGEELARLVGREDVARRWRGWFERGSAAYDEALFTGEYYVQVLEDGDPREFQWESGCLSDQLIGQWWAHLLGLGHILPAEHVRTALRSVVRHNLRTGFTDFVNGYRVFADGDETGLLMCTWPSGGRPEVPTRYCDEVWTGSEGQLAAHLIMEGLTTEADAVLRGLRGRYDGRRRNPYNQVECGDHYVRALSGWSVLDAVTGHRWDATSGTLALDVPPVGGGWPVLTDGGWGELREYDGGYELRCLGGELVVETLVLGGDRIDAGLRLGAGQVRRMGGSGGSGQVAG</sequence>
<dbReference type="InterPro" id="IPR008928">
    <property type="entry name" value="6-hairpin_glycosidase_sf"/>
</dbReference>
<name>A0ABS7SFD3_9MICO</name>
<dbReference type="InterPro" id="IPR006775">
    <property type="entry name" value="GH116_catalytic"/>
</dbReference>
<evidence type="ECO:0000313" key="4">
    <source>
        <dbReference type="Proteomes" id="UP000826651"/>
    </source>
</evidence>
<dbReference type="Proteomes" id="UP000826651">
    <property type="component" value="Unassembled WGS sequence"/>
</dbReference>
<dbReference type="Pfam" id="PF04685">
    <property type="entry name" value="DUF608"/>
    <property type="match status" value="1"/>
</dbReference>
<protein>
    <recommendedName>
        <fullName evidence="5">Beta-glucosidase</fullName>
    </recommendedName>
</protein>
<reference evidence="3 4" key="1">
    <citation type="submission" date="2021-04" db="EMBL/GenBank/DDBJ databases">
        <title>Ruania sp. nov., isolated from sandy soil of mangrove forest.</title>
        <authorList>
            <person name="Ge X."/>
            <person name="Huang R."/>
            <person name="Liu W."/>
        </authorList>
    </citation>
    <scope>NUCLEOTIDE SEQUENCE [LARGE SCALE GENOMIC DNA]</scope>
    <source>
        <strain evidence="3 4">N2-46</strain>
    </source>
</reference>